<comment type="caution">
    <text evidence="3">The sequence shown here is derived from an EMBL/GenBank/DDBJ whole genome shotgun (WGS) entry which is preliminary data.</text>
</comment>
<accession>A0A8J3MX01</accession>
<evidence type="ECO:0000313" key="4">
    <source>
        <dbReference type="Proteomes" id="UP000612362"/>
    </source>
</evidence>
<dbReference type="Pfam" id="PF14028">
    <property type="entry name" value="Lant_dehydr_C"/>
    <property type="match status" value="1"/>
</dbReference>
<dbReference type="InterPro" id="IPR023809">
    <property type="entry name" value="Thiopep_bacteriocin_synth_dom"/>
</dbReference>
<evidence type="ECO:0000259" key="2">
    <source>
        <dbReference type="Pfam" id="PF14028"/>
    </source>
</evidence>
<sequence length="877" mass="101862">MLTPWYQPASFFMVRVPSLPFSLFTQLAESGHIEDFQEKRLEQRWHEAYLMSLETLAQYVGHPLVEQALIIASPSLYRALHELPTQQVDKDRRTSRAYERLLRYLIRMSSRPTPFGTCAGVAFGSFAQKSNLQLGEKRMLALRPDMRWLSAFLSSIEERFLSSLKVQVSTSLTLLGQRACIWQQKHRGTQSERVWLRMTPLLQTVCLHARQPIYYIDLKHKLLSDFPHVRDEHMETFLRTLCQRGVLLTTLFPPDDVEPLAYVRSQLQTNTEVAPLVKQLCSFQNLFRRHQALTNAQLDAIQQQQSTLTPHFEDVTLHVDTRQSLNQHELTSEIGKKAASIAETLLRLGLYPLGLPSVHRARKLFLERHEEQEVPLLDLFRPEGVFDNLYQQDMDLNDLPTRQQQRITERNHFLRMLAMQAVNARQKHIELTPDLIERLSCCPATQELSPPALLDLYMQVMAESQDAIDQGKWYGYASLLPLGGRSYRRFLHLYEHDESVQSQIRDLWRIDDALNPETLHATLAMYPSNMRDLNVMHGPLSNQYILPLHRASLSSTEQTIFPDDVLVSVLSGQFLLRSRFHNKPIRVTQPHMLSFTHLPPMARFLLEASHDGEAFPGAFQWGAAGDLPFIPRLVQGNTILSPAQWTLMEAILQLENHIVEPVDWFRAIQHWRGQWNVPRYVYLLEKEDRLLLDLECVLMVDLLRQELFKKGREKKQLQLQEAPPLEQMAWLRDQKGISYLSEFVIPLTRRTASPRPPSLPSVHKEISQVERCFLPGQEWLYIKLYLPEGLHNTLLTGPLHSFLQDHRTWFRGWFFVRYHDPRHIFVCVSLYLMSNIENSCFMRCLSGAMSARLKGFCYEALLIPMSVRQSDMEGLKL</sequence>
<dbReference type="InterPro" id="IPR006827">
    <property type="entry name" value="Lant_deHydtase_N"/>
</dbReference>
<evidence type="ECO:0000313" key="3">
    <source>
        <dbReference type="EMBL" id="GHO49213.1"/>
    </source>
</evidence>
<proteinExistence type="predicted"/>
<gene>
    <name evidence="3" type="ORF">KSX_73760</name>
</gene>
<dbReference type="RefSeq" id="WP_220198322.1">
    <property type="nucleotide sequence ID" value="NZ_BNJF01000004.1"/>
</dbReference>
<name>A0A8J3MX01_9CHLR</name>
<protein>
    <recommendedName>
        <fullName evidence="5">Lantibiotic dehydratase N-terminal domain-containing protein</fullName>
    </recommendedName>
</protein>
<dbReference type="Pfam" id="PF04738">
    <property type="entry name" value="Lant_dehydr_N"/>
    <property type="match status" value="1"/>
</dbReference>
<evidence type="ECO:0000259" key="1">
    <source>
        <dbReference type="Pfam" id="PF04738"/>
    </source>
</evidence>
<dbReference type="AlphaFoldDB" id="A0A8J3MX01"/>
<feature type="domain" description="Thiopeptide-type bacteriocin biosynthesis" evidence="2">
    <location>
        <begin position="779"/>
        <end position="824"/>
    </location>
</feature>
<evidence type="ECO:0008006" key="5">
    <source>
        <dbReference type="Google" id="ProtNLM"/>
    </source>
</evidence>
<reference evidence="3" key="1">
    <citation type="submission" date="2020-10" db="EMBL/GenBank/DDBJ databases">
        <title>Taxonomic study of unclassified bacteria belonging to the class Ktedonobacteria.</title>
        <authorList>
            <person name="Yabe S."/>
            <person name="Wang C.M."/>
            <person name="Zheng Y."/>
            <person name="Sakai Y."/>
            <person name="Cavaletti L."/>
            <person name="Monciardini P."/>
            <person name="Donadio S."/>
        </authorList>
    </citation>
    <scope>NUCLEOTIDE SEQUENCE</scope>
    <source>
        <strain evidence="3">SOSP1-1</strain>
    </source>
</reference>
<feature type="domain" description="Lantibiotic dehydratase N-terminal" evidence="1">
    <location>
        <begin position="62"/>
        <end position="703"/>
    </location>
</feature>
<dbReference type="EMBL" id="BNJF01000004">
    <property type="protein sequence ID" value="GHO49213.1"/>
    <property type="molecule type" value="Genomic_DNA"/>
</dbReference>
<organism evidence="3 4">
    <name type="scientific">Ktedonospora formicarum</name>
    <dbReference type="NCBI Taxonomy" id="2778364"/>
    <lineage>
        <taxon>Bacteria</taxon>
        <taxon>Bacillati</taxon>
        <taxon>Chloroflexota</taxon>
        <taxon>Ktedonobacteria</taxon>
        <taxon>Ktedonobacterales</taxon>
        <taxon>Ktedonobacteraceae</taxon>
        <taxon>Ktedonospora</taxon>
    </lineage>
</organism>
<keyword evidence="4" id="KW-1185">Reference proteome</keyword>
<dbReference type="Proteomes" id="UP000612362">
    <property type="component" value="Unassembled WGS sequence"/>
</dbReference>